<keyword evidence="4" id="KW-1185">Reference proteome</keyword>
<name>A0ABX7GYF1_9GAMM</name>
<evidence type="ECO:0000256" key="2">
    <source>
        <dbReference type="SAM" id="Phobius"/>
    </source>
</evidence>
<evidence type="ECO:0000256" key="1">
    <source>
        <dbReference type="SAM" id="MobiDB-lite"/>
    </source>
</evidence>
<accession>A0ABX7GYF1</accession>
<protein>
    <submittedName>
        <fullName evidence="3">Uncharacterized protein</fullName>
    </submittedName>
</protein>
<dbReference type="EMBL" id="CP064030">
    <property type="protein sequence ID" value="QRN54978.1"/>
    <property type="molecule type" value="Genomic_DNA"/>
</dbReference>
<evidence type="ECO:0000313" key="4">
    <source>
        <dbReference type="Proteomes" id="UP000663181"/>
    </source>
</evidence>
<feature type="region of interest" description="Disordered" evidence="1">
    <location>
        <begin position="95"/>
        <end position="121"/>
    </location>
</feature>
<proteinExistence type="predicted"/>
<organism evidence="3 4">
    <name type="scientific">Dyella caseinilytica</name>
    <dbReference type="NCBI Taxonomy" id="1849581"/>
    <lineage>
        <taxon>Bacteria</taxon>
        <taxon>Pseudomonadati</taxon>
        <taxon>Pseudomonadota</taxon>
        <taxon>Gammaproteobacteria</taxon>
        <taxon>Lysobacterales</taxon>
        <taxon>Rhodanobacteraceae</taxon>
        <taxon>Dyella</taxon>
    </lineage>
</organism>
<dbReference type="RefSeq" id="WP_188798488.1">
    <property type="nucleotide sequence ID" value="NZ_BMIZ01000001.1"/>
</dbReference>
<sequence length="211" mass="23189">MPASKAWNATQQETKPFFLRSVAIALTLILHLIFYIWVTIPPKPRDTLESEPLHVVFVNLSEPKQVPAPQPIRTNPIHVSAVHVEVQKHAVRVITSSPSDPSATPVSPAPVTQESPEPPAIPYGNSQFEQALTRSHEDAPAHIPGDGELVKVAGIHVQTPPSISEIVSETGHVLNCKDAIFKSRMTDEELAKRGLTERQMLMKYSELGCHP</sequence>
<keyword evidence="2" id="KW-1133">Transmembrane helix</keyword>
<gene>
    <name evidence="3" type="ORF">ISN74_06440</name>
</gene>
<keyword evidence="2" id="KW-0472">Membrane</keyword>
<keyword evidence="2" id="KW-0812">Transmembrane</keyword>
<feature type="compositionally biased region" description="Polar residues" evidence="1">
    <location>
        <begin position="95"/>
        <end position="115"/>
    </location>
</feature>
<reference evidence="3 4" key="1">
    <citation type="submission" date="2020-10" db="EMBL/GenBank/DDBJ databases">
        <title>Phylogeny of dyella-like bacteria.</title>
        <authorList>
            <person name="Fu J."/>
        </authorList>
    </citation>
    <scope>NUCLEOTIDE SEQUENCE [LARGE SCALE GENOMIC DNA]</scope>
    <source>
        <strain evidence="3 4">DHOB09</strain>
    </source>
</reference>
<evidence type="ECO:0000313" key="3">
    <source>
        <dbReference type="EMBL" id="QRN54978.1"/>
    </source>
</evidence>
<dbReference type="Proteomes" id="UP000663181">
    <property type="component" value="Chromosome"/>
</dbReference>
<feature type="transmembrane region" description="Helical" evidence="2">
    <location>
        <begin position="17"/>
        <end position="38"/>
    </location>
</feature>